<evidence type="ECO:0000256" key="5">
    <source>
        <dbReference type="ARBA" id="ARBA00022801"/>
    </source>
</evidence>
<dbReference type="InterPro" id="IPR016191">
    <property type="entry name" value="Ribonuclease/ribotoxin"/>
</dbReference>
<reference evidence="9" key="1">
    <citation type="journal article" date="2008" name="Genome Biol.">
        <title>The genome sequence of the model ascomycete fungus Podospora anserina.</title>
        <authorList>
            <person name="Espagne E."/>
            <person name="Lespinet O."/>
            <person name="Malagnac F."/>
            <person name="Da Silva C."/>
            <person name="Jaillon O."/>
            <person name="Porcel B.M."/>
            <person name="Couloux A."/>
            <person name="Aury J.-M."/>
            <person name="Segurens B."/>
            <person name="Poulain J."/>
            <person name="Anthouard V."/>
            <person name="Grossetete S."/>
            <person name="Khalili H."/>
            <person name="Coppin E."/>
            <person name="Dequard-Chablat M."/>
            <person name="Picard M."/>
            <person name="Contamine V."/>
            <person name="Arnaise S."/>
            <person name="Bourdais A."/>
            <person name="Berteaux-Lecellier V."/>
            <person name="Gautheret D."/>
            <person name="de Vries R.P."/>
            <person name="Battaglia E."/>
            <person name="Coutinho P.M."/>
            <person name="Danchin E.G.J."/>
            <person name="Henrissat B."/>
            <person name="El Khoury R."/>
            <person name="Sainsard-Chanet A."/>
            <person name="Boivin A."/>
            <person name="Pinan-Lucarre B."/>
            <person name="Sellem C.H."/>
            <person name="Debuchy R."/>
            <person name="Wincker P."/>
            <person name="Weissenbach J."/>
            <person name="Silar P."/>
        </authorList>
    </citation>
    <scope>NUCLEOTIDE SEQUENCE [LARGE SCALE GENOMIC DNA]</scope>
    <source>
        <strain evidence="9">S mat+</strain>
    </source>
</reference>
<dbReference type="GeneID" id="6196034"/>
<name>B2B5J4_PODAN</name>
<comment type="similarity">
    <text evidence="1">Belongs to the ribonuclease N1/T1 family.</text>
</comment>
<evidence type="ECO:0000256" key="8">
    <source>
        <dbReference type="ARBA" id="ARBA00034015"/>
    </source>
</evidence>
<dbReference type="Pfam" id="PF00545">
    <property type="entry name" value="Ribonuclease"/>
    <property type="match status" value="1"/>
</dbReference>
<dbReference type="KEGG" id="pan:PODANSg8286"/>
<evidence type="ECO:0000256" key="3">
    <source>
        <dbReference type="ARBA" id="ARBA00022722"/>
    </source>
</evidence>
<keyword evidence="4" id="KW-0255">Endonuclease</keyword>
<dbReference type="VEuPathDB" id="FungiDB:PODANS_2_4850"/>
<sequence length="161" mass="17354">MIVDLLILYPTSPSLHLYIVFIGQNGSVLSALVTILSVVAVSAAPVSTEVEAAPVLEERACAYTCGTVCYQTSHITAARNKGHTLRLAGQNINSYPHRYNNYEGFNFPTPAPWYEYPIMKTYAVYTGGSPGPDRVIFDSNGAFDKLITHTGASGNAFVACT</sequence>
<dbReference type="InterPro" id="IPR000026">
    <property type="entry name" value="N1-like"/>
</dbReference>
<dbReference type="EC" id="4.6.1.24" evidence="2"/>
<comment type="catalytic activity">
    <reaction evidence="8">
        <text>[RNA] containing guanosine + H2O = an [RNA fragment]-3'-guanosine-3'-phosphate + a 5'-hydroxy-ribonucleotide-3'-[RNA fragment].</text>
        <dbReference type="EC" id="4.6.1.24"/>
    </reaction>
</comment>
<evidence type="ECO:0000256" key="7">
    <source>
        <dbReference type="ARBA" id="ARBA00023239"/>
    </source>
</evidence>
<dbReference type="GO" id="GO:0016787">
    <property type="term" value="F:hydrolase activity"/>
    <property type="evidence" value="ECO:0007669"/>
    <property type="project" value="UniProtKB-KW"/>
</dbReference>
<keyword evidence="5" id="KW-0378">Hydrolase</keyword>
<evidence type="ECO:0000256" key="1">
    <source>
        <dbReference type="ARBA" id="ARBA00009006"/>
    </source>
</evidence>
<accession>B2B5J4</accession>
<dbReference type="Gene3D" id="3.10.450.30">
    <property type="entry name" value="Microbial ribonucleases"/>
    <property type="match status" value="1"/>
</dbReference>
<dbReference type="EMBL" id="CU640366">
    <property type="protein sequence ID" value="CAP73069.1"/>
    <property type="molecule type" value="Genomic_DNA"/>
</dbReference>
<dbReference type="AlphaFoldDB" id="B2B5J4"/>
<organism evidence="9">
    <name type="scientific">Podospora anserina (strain S / ATCC MYA-4624 / DSM 980 / FGSC 10383)</name>
    <name type="common">Pleurage anserina</name>
    <dbReference type="NCBI Taxonomy" id="515849"/>
    <lineage>
        <taxon>Eukaryota</taxon>
        <taxon>Fungi</taxon>
        <taxon>Dikarya</taxon>
        <taxon>Ascomycota</taxon>
        <taxon>Pezizomycotina</taxon>
        <taxon>Sordariomycetes</taxon>
        <taxon>Sordariomycetidae</taxon>
        <taxon>Sordariales</taxon>
        <taxon>Podosporaceae</taxon>
        <taxon>Podospora</taxon>
        <taxon>Podospora anserina</taxon>
    </lineage>
</organism>
<dbReference type="GO" id="GO:0046589">
    <property type="term" value="F:ribonuclease T1 activity"/>
    <property type="evidence" value="ECO:0007669"/>
    <property type="project" value="UniProtKB-EC"/>
</dbReference>
<dbReference type="GO" id="GO:0003723">
    <property type="term" value="F:RNA binding"/>
    <property type="evidence" value="ECO:0007669"/>
    <property type="project" value="InterPro"/>
</dbReference>
<dbReference type="CDD" id="cd00606">
    <property type="entry name" value="fungal_RNase"/>
    <property type="match status" value="1"/>
</dbReference>
<dbReference type="RefSeq" id="XP_001911244.1">
    <property type="nucleotide sequence ID" value="XM_001911209.1"/>
</dbReference>
<proteinExistence type="inferred from homology"/>
<dbReference type="PANTHER" id="PTHR42104:SF1">
    <property type="entry name" value="EXTRACELLULAR GUANYL-SPECIFIC RIBONUCLEASE RNTA (AFU_ORTHOLOGUE AFUA_4G03230)"/>
    <property type="match status" value="1"/>
</dbReference>
<gene>
    <name evidence="9" type="ORF">PODANS_2_4850</name>
</gene>
<keyword evidence="7" id="KW-0456">Lyase</keyword>
<reference evidence="9" key="2">
    <citation type="submission" date="2008-07" db="EMBL/GenBank/DDBJ databases">
        <authorList>
            <person name="Genoscope - CEA"/>
        </authorList>
    </citation>
    <scope>NUCLEOTIDE SEQUENCE</scope>
    <source>
        <strain evidence="9">S mat+</strain>
    </source>
</reference>
<dbReference type="HOGENOM" id="CLU_111658_1_0_1"/>
<keyword evidence="6" id="KW-1015">Disulfide bond</keyword>
<dbReference type="SUPFAM" id="SSF53933">
    <property type="entry name" value="Microbial ribonucleases"/>
    <property type="match status" value="1"/>
</dbReference>
<keyword evidence="3" id="KW-0540">Nuclease</keyword>
<evidence type="ECO:0000313" key="9">
    <source>
        <dbReference type="EMBL" id="CAP73069.1"/>
    </source>
</evidence>
<evidence type="ECO:0000256" key="4">
    <source>
        <dbReference type="ARBA" id="ARBA00022759"/>
    </source>
</evidence>
<protein>
    <recommendedName>
        <fullName evidence="2">ribonuclease T1</fullName>
        <ecNumber evidence="2">4.6.1.24</ecNumber>
    </recommendedName>
</protein>
<dbReference type="PANTHER" id="PTHR42104">
    <property type="entry name" value="EXTRACELLULAR GUANYL-SPECIFIC RIBONUCLEASE RNTA (AFU_ORTHOLOGUE AFUA_4G03230)"/>
    <property type="match status" value="1"/>
</dbReference>
<dbReference type="OrthoDB" id="5425539at2759"/>
<evidence type="ECO:0000256" key="6">
    <source>
        <dbReference type="ARBA" id="ARBA00023157"/>
    </source>
</evidence>
<evidence type="ECO:0000256" key="2">
    <source>
        <dbReference type="ARBA" id="ARBA00012549"/>
    </source>
</evidence>